<protein>
    <submittedName>
        <fullName evidence="1">Uncharacterized protein</fullName>
    </submittedName>
</protein>
<name>A0A1W1X7G7_9NEIS</name>
<keyword evidence="2" id="KW-1185">Reference proteome</keyword>
<dbReference type="RefSeq" id="WP_084089241.1">
    <property type="nucleotide sequence ID" value="NZ_FWXD01000003.1"/>
</dbReference>
<dbReference type="OrthoDB" id="8699919at2"/>
<sequence length="311" mass="34236">MVILSGTGSWRARLALPLTQRAATAPQHFIDYFSYANALTGNPRQLRPVALPTDFLADVAQAITELPATLQQRLASKLLGIYFVAGLGSTGLTDVLLDESGNIIGCFVLLDAEVLMQRTANQWASWKINIPFRPGNANLALRIADGADNTRKTAIQHILLHEFAHVLSTGEAILPDWWRSSAELGNTADYAFLQLAWTISADKRIVPTLANTLPLLDKVDYAGDRPLAATDVQPVYQALAQSAFPTLYAATSVYDDFAESFAVYVHTELLGRPFETTLSDGTRTVLQFNATDWLQRQPARRAFLRQYLTAN</sequence>
<proteinExistence type="predicted"/>
<dbReference type="EMBL" id="FWXD01000003">
    <property type="protein sequence ID" value="SMC19777.1"/>
    <property type="molecule type" value="Genomic_DNA"/>
</dbReference>
<evidence type="ECO:0000313" key="1">
    <source>
        <dbReference type="EMBL" id="SMC19777.1"/>
    </source>
</evidence>
<dbReference type="Proteomes" id="UP000192761">
    <property type="component" value="Unassembled WGS sequence"/>
</dbReference>
<dbReference type="STRING" id="1121001.SAMN02745857_00792"/>
<gene>
    <name evidence="1" type="ORF">SAMN02745857_00792</name>
</gene>
<reference evidence="1 2" key="1">
    <citation type="submission" date="2017-04" db="EMBL/GenBank/DDBJ databases">
        <authorList>
            <person name="Afonso C.L."/>
            <person name="Miller P.J."/>
            <person name="Scott M.A."/>
            <person name="Spackman E."/>
            <person name="Goraichik I."/>
            <person name="Dimitrov K.M."/>
            <person name="Suarez D.L."/>
            <person name="Swayne D.E."/>
        </authorList>
    </citation>
    <scope>NUCLEOTIDE SEQUENCE [LARGE SCALE GENOMIC DNA]</scope>
    <source>
        <strain evidence="1 2">DSM 23236</strain>
    </source>
</reference>
<accession>A0A1W1X7G7</accession>
<dbReference type="AlphaFoldDB" id="A0A1W1X7G7"/>
<evidence type="ECO:0000313" key="2">
    <source>
        <dbReference type="Proteomes" id="UP000192761"/>
    </source>
</evidence>
<organism evidence="1 2">
    <name type="scientific">Andreprevotia lacus DSM 23236</name>
    <dbReference type="NCBI Taxonomy" id="1121001"/>
    <lineage>
        <taxon>Bacteria</taxon>
        <taxon>Pseudomonadati</taxon>
        <taxon>Pseudomonadota</taxon>
        <taxon>Betaproteobacteria</taxon>
        <taxon>Neisseriales</taxon>
        <taxon>Chitinibacteraceae</taxon>
        <taxon>Andreprevotia</taxon>
    </lineage>
</organism>